<dbReference type="InterPro" id="IPR023393">
    <property type="entry name" value="START-like_dom_sf"/>
</dbReference>
<organism evidence="1 2">
    <name type="scientific">Cryptosporangium phraense</name>
    <dbReference type="NCBI Taxonomy" id="2593070"/>
    <lineage>
        <taxon>Bacteria</taxon>
        <taxon>Bacillati</taxon>
        <taxon>Actinomycetota</taxon>
        <taxon>Actinomycetes</taxon>
        <taxon>Cryptosporangiales</taxon>
        <taxon>Cryptosporangiaceae</taxon>
        <taxon>Cryptosporangium</taxon>
    </lineage>
</organism>
<protein>
    <submittedName>
        <fullName evidence="1">SRPBCC family protein</fullName>
    </submittedName>
</protein>
<dbReference type="Gene3D" id="3.30.530.20">
    <property type="match status" value="1"/>
</dbReference>
<sequence>MAKSYYSTVLDHDAETVWAVVRDFNGLATWWSASVSESHIEDGKAGDQVGAIRSFKLGDATIRERLMALSDLDRSFSYAFEEPRPFPVDNYVATARVRPVADGRSFVEYYAEFDHADVDHWTAFFAAEVFAPALAALSEYLGR</sequence>
<comment type="caution">
    <text evidence="1">The sequence shown here is derived from an EMBL/GenBank/DDBJ whole genome shotgun (WGS) entry which is preliminary data.</text>
</comment>
<dbReference type="CDD" id="cd07821">
    <property type="entry name" value="PYR_PYL_RCAR_like"/>
    <property type="match status" value="1"/>
</dbReference>
<dbReference type="EMBL" id="VIRS01000031">
    <property type="protein sequence ID" value="TQS40981.1"/>
    <property type="molecule type" value="Genomic_DNA"/>
</dbReference>
<accession>A0A545AI36</accession>
<dbReference type="RefSeq" id="WP_142708586.1">
    <property type="nucleotide sequence ID" value="NZ_VIRS01000031.1"/>
</dbReference>
<dbReference type="InParanoid" id="A0A545AI36"/>
<proteinExistence type="predicted"/>
<dbReference type="PANTHER" id="PTHR39332">
    <property type="entry name" value="BLL4707 PROTEIN"/>
    <property type="match status" value="1"/>
</dbReference>
<evidence type="ECO:0000313" key="2">
    <source>
        <dbReference type="Proteomes" id="UP000317982"/>
    </source>
</evidence>
<reference evidence="1 2" key="1">
    <citation type="submission" date="2019-07" db="EMBL/GenBank/DDBJ databases">
        <title>Cryptosporangium phraense sp. nov., isolated from plant litter.</title>
        <authorList>
            <person name="Suriyachadkun C."/>
        </authorList>
    </citation>
    <scope>NUCLEOTIDE SEQUENCE [LARGE SCALE GENOMIC DNA]</scope>
    <source>
        <strain evidence="1 2">A-T 5661</strain>
    </source>
</reference>
<name>A0A545AI36_9ACTN</name>
<dbReference type="PANTHER" id="PTHR39332:SF7">
    <property type="entry name" value="SRPBCC FAMILY PROTEIN"/>
    <property type="match status" value="1"/>
</dbReference>
<keyword evidence="2" id="KW-1185">Reference proteome</keyword>
<gene>
    <name evidence="1" type="ORF">FL583_31880</name>
</gene>
<evidence type="ECO:0000313" key="1">
    <source>
        <dbReference type="EMBL" id="TQS40981.1"/>
    </source>
</evidence>
<dbReference type="SUPFAM" id="SSF55961">
    <property type="entry name" value="Bet v1-like"/>
    <property type="match status" value="1"/>
</dbReference>
<dbReference type="Pfam" id="PF10604">
    <property type="entry name" value="Polyketide_cyc2"/>
    <property type="match status" value="1"/>
</dbReference>
<dbReference type="Proteomes" id="UP000317982">
    <property type="component" value="Unassembled WGS sequence"/>
</dbReference>
<dbReference type="OrthoDB" id="6024794at2"/>
<dbReference type="AlphaFoldDB" id="A0A545AI36"/>
<dbReference type="InterPro" id="IPR019587">
    <property type="entry name" value="Polyketide_cyclase/dehydratase"/>
</dbReference>